<evidence type="ECO:0000259" key="9">
    <source>
        <dbReference type="PROSITE" id="PS50109"/>
    </source>
</evidence>
<dbReference type="SUPFAM" id="SSF47384">
    <property type="entry name" value="Homodimeric domain of signal transducing histidine kinase"/>
    <property type="match status" value="1"/>
</dbReference>
<dbReference type="InterPro" id="IPR050351">
    <property type="entry name" value="BphY/WalK/GraS-like"/>
</dbReference>
<dbReference type="Gene3D" id="3.30.565.10">
    <property type="entry name" value="Histidine kinase-like ATPase, C-terminal domain"/>
    <property type="match status" value="1"/>
</dbReference>
<feature type="domain" description="Histidine kinase" evidence="9">
    <location>
        <begin position="69"/>
        <end position="284"/>
    </location>
</feature>
<proteinExistence type="predicted"/>
<dbReference type="RefSeq" id="WP_167546923.1">
    <property type="nucleotide sequence ID" value="NZ_CP036264.1"/>
</dbReference>
<keyword evidence="6" id="KW-0067">ATP-binding</keyword>
<dbReference type="InterPro" id="IPR003661">
    <property type="entry name" value="HisK_dim/P_dom"/>
</dbReference>
<reference evidence="10 11" key="1">
    <citation type="submission" date="2019-02" db="EMBL/GenBank/DDBJ databases">
        <title>Planctomycetal bacteria perform biofilm scaping via a novel small molecule.</title>
        <authorList>
            <person name="Jeske O."/>
            <person name="Boedeker C."/>
            <person name="Wiegand S."/>
            <person name="Breitling P."/>
            <person name="Kallscheuer N."/>
            <person name="Jogler M."/>
            <person name="Rohde M."/>
            <person name="Petersen J."/>
            <person name="Medema M.H."/>
            <person name="Surup F."/>
            <person name="Jogler C."/>
        </authorList>
    </citation>
    <scope>NUCLEOTIDE SEQUENCE [LARGE SCALE GENOMIC DNA]</scope>
    <source>
        <strain evidence="10 11">Mal15</strain>
    </source>
</reference>
<feature type="region of interest" description="Disordered" evidence="8">
    <location>
        <begin position="1"/>
        <end position="25"/>
    </location>
</feature>
<evidence type="ECO:0000313" key="11">
    <source>
        <dbReference type="Proteomes" id="UP000321353"/>
    </source>
</evidence>
<dbReference type="SMART" id="SM00387">
    <property type="entry name" value="HATPase_c"/>
    <property type="match status" value="1"/>
</dbReference>
<protein>
    <recommendedName>
        <fullName evidence="2">histidine kinase</fullName>
        <ecNumber evidence="2">2.7.13.3</ecNumber>
    </recommendedName>
</protein>
<evidence type="ECO:0000256" key="8">
    <source>
        <dbReference type="SAM" id="MobiDB-lite"/>
    </source>
</evidence>
<dbReference type="Gene3D" id="1.10.287.130">
    <property type="match status" value="1"/>
</dbReference>
<dbReference type="InterPro" id="IPR005467">
    <property type="entry name" value="His_kinase_dom"/>
</dbReference>
<keyword evidence="5 10" id="KW-0418">Kinase</keyword>
<dbReference type="PANTHER" id="PTHR42878:SF7">
    <property type="entry name" value="SENSOR HISTIDINE KINASE GLRK"/>
    <property type="match status" value="1"/>
</dbReference>
<dbReference type="SUPFAM" id="SSF55874">
    <property type="entry name" value="ATPase domain of HSP90 chaperone/DNA topoisomerase II/histidine kinase"/>
    <property type="match status" value="1"/>
</dbReference>
<feature type="compositionally biased region" description="Basic and acidic residues" evidence="8">
    <location>
        <begin position="14"/>
        <end position="25"/>
    </location>
</feature>
<evidence type="ECO:0000256" key="6">
    <source>
        <dbReference type="ARBA" id="ARBA00022840"/>
    </source>
</evidence>
<dbReference type="GO" id="GO:0030295">
    <property type="term" value="F:protein kinase activator activity"/>
    <property type="evidence" value="ECO:0007669"/>
    <property type="project" value="TreeGrafter"/>
</dbReference>
<dbReference type="InterPro" id="IPR003594">
    <property type="entry name" value="HATPase_dom"/>
</dbReference>
<keyword evidence="3 10" id="KW-0808">Transferase</keyword>
<evidence type="ECO:0000256" key="3">
    <source>
        <dbReference type="ARBA" id="ARBA00022679"/>
    </source>
</evidence>
<evidence type="ECO:0000256" key="7">
    <source>
        <dbReference type="ARBA" id="ARBA00023012"/>
    </source>
</evidence>
<gene>
    <name evidence="10" type="primary">divJ</name>
    <name evidence="10" type="ORF">Mal15_41470</name>
</gene>
<dbReference type="PANTHER" id="PTHR42878">
    <property type="entry name" value="TWO-COMPONENT HISTIDINE KINASE"/>
    <property type="match status" value="1"/>
</dbReference>
<dbReference type="SMART" id="SM00388">
    <property type="entry name" value="HisKA"/>
    <property type="match status" value="1"/>
</dbReference>
<name>A0A5B9MFY7_9BACT</name>
<evidence type="ECO:0000313" key="10">
    <source>
        <dbReference type="EMBL" id="QEG00079.1"/>
    </source>
</evidence>
<dbReference type="GO" id="GO:0007234">
    <property type="term" value="P:osmosensory signaling via phosphorelay pathway"/>
    <property type="evidence" value="ECO:0007669"/>
    <property type="project" value="TreeGrafter"/>
</dbReference>
<comment type="catalytic activity">
    <reaction evidence="1">
        <text>ATP + protein L-histidine = ADP + protein N-phospho-L-histidine.</text>
        <dbReference type="EC" id="2.7.13.3"/>
    </reaction>
</comment>
<evidence type="ECO:0000256" key="1">
    <source>
        <dbReference type="ARBA" id="ARBA00000085"/>
    </source>
</evidence>
<keyword evidence="4" id="KW-0547">Nucleotide-binding</keyword>
<dbReference type="GO" id="GO:0005524">
    <property type="term" value="F:ATP binding"/>
    <property type="evidence" value="ECO:0007669"/>
    <property type="project" value="UniProtKB-KW"/>
</dbReference>
<dbReference type="GO" id="GO:0000155">
    <property type="term" value="F:phosphorelay sensor kinase activity"/>
    <property type="evidence" value="ECO:0007669"/>
    <property type="project" value="InterPro"/>
</dbReference>
<dbReference type="EMBL" id="CP036264">
    <property type="protein sequence ID" value="QEG00079.1"/>
    <property type="molecule type" value="Genomic_DNA"/>
</dbReference>
<dbReference type="Proteomes" id="UP000321353">
    <property type="component" value="Chromosome"/>
</dbReference>
<organism evidence="10 11">
    <name type="scientific">Stieleria maiorica</name>
    <dbReference type="NCBI Taxonomy" id="2795974"/>
    <lineage>
        <taxon>Bacteria</taxon>
        <taxon>Pseudomonadati</taxon>
        <taxon>Planctomycetota</taxon>
        <taxon>Planctomycetia</taxon>
        <taxon>Pirellulales</taxon>
        <taxon>Pirellulaceae</taxon>
        <taxon>Stieleria</taxon>
    </lineage>
</organism>
<dbReference type="EC" id="2.7.13.3" evidence="2"/>
<dbReference type="KEGG" id="smam:Mal15_41470"/>
<sequence>MTSTFPMSAGTAMRDSRAVDDRGAPHEVATAARRLPGQTVGHRDGTIVPRRSAASDATDYETVSRLISETAHDLRAPLSTIREAIRLVRDGELGAVSSAQGECLSAAIDQCNCAVQLVDEMVQSRRFDSGFPNVTRQWISIDELKAGVEATLQPWILPRGIHLLWDGPFEEGLKVYADVTLLRRLIVNLAGNAIRVTREGGPVLIRTHVNRDRGVMNWSIVDQGAGISPADLELISAGKAPAKSMGGLGLIISRQLAAAHFSTLRIESRVGTGTAVSFQTIVGGPAAVAARWVKWRSDLITIQQRKVLNEDHRVHEVRPSRTANPSVALAPPRRVRIDVPSRMIEMGAGEVQPAFPDHVCLTTVSLGAAIPAASSDAFDALLQRSMRFTELAYRTGQRSWVIAWDADLQTGIAKRTELERQVHNEMEAMRMTWGAANVVPATPHPVYGTPLSSRLSDLIVRQTLAAAQQAVDDDDQTQATSDSMLASSAAATRLDFDVQWLRANR</sequence>
<dbReference type="Pfam" id="PF02518">
    <property type="entry name" value="HATPase_c"/>
    <property type="match status" value="1"/>
</dbReference>
<dbReference type="InterPro" id="IPR036097">
    <property type="entry name" value="HisK_dim/P_sf"/>
</dbReference>
<evidence type="ECO:0000256" key="2">
    <source>
        <dbReference type="ARBA" id="ARBA00012438"/>
    </source>
</evidence>
<keyword evidence="7" id="KW-0902">Two-component regulatory system</keyword>
<evidence type="ECO:0000256" key="4">
    <source>
        <dbReference type="ARBA" id="ARBA00022741"/>
    </source>
</evidence>
<dbReference type="PROSITE" id="PS50109">
    <property type="entry name" value="HIS_KIN"/>
    <property type="match status" value="1"/>
</dbReference>
<evidence type="ECO:0000256" key="5">
    <source>
        <dbReference type="ARBA" id="ARBA00022777"/>
    </source>
</evidence>
<accession>A0A5B9MFY7</accession>
<dbReference type="GO" id="GO:0000156">
    <property type="term" value="F:phosphorelay response regulator activity"/>
    <property type="evidence" value="ECO:0007669"/>
    <property type="project" value="TreeGrafter"/>
</dbReference>
<dbReference type="InterPro" id="IPR036890">
    <property type="entry name" value="HATPase_C_sf"/>
</dbReference>
<keyword evidence="11" id="KW-1185">Reference proteome</keyword>
<dbReference type="AlphaFoldDB" id="A0A5B9MFY7"/>